<dbReference type="PANTHER" id="PTHR42718:SF39">
    <property type="entry name" value="ACTINORHODIN TRANSPORTER-RELATED"/>
    <property type="match status" value="1"/>
</dbReference>
<feature type="region of interest" description="Disordered" evidence="5">
    <location>
        <begin position="1"/>
        <end position="21"/>
    </location>
</feature>
<evidence type="ECO:0000256" key="4">
    <source>
        <dbReference type="ARBA" id="ARBA00023136"/>
    </source>
</evidence>
<proteinExistence type="predicted"/>
<feature type="transmembrane region" description="Helical" evidence="6">
    <location>
        <begin position="421"/>
        <end position="446"/>
    </location>
</feature>
<gene>
    <name evidence="8" type="ORF">ABLG96_19260</name>
</gene>
<dbReference type="GO" id="GO:0005886">
    <property type="term" value="C:plasma membrane"/>
    <property type="evidence" value="ECO:0007669"/>
    <property type="project" value="UniProtKB-SubCell"/>
</dbReference>
<feature type="transmembrane region" description="Helical" evidence="6">
    <location>
        <begin position="319"/>
        <end position="342"/>
    </location>
</feature>
<dbReference type="GO" id="GO:0022857">
    <property type="term" value="F:transmembrane transporter activity"/>
    <property type="evidence" value="ECO:0007669"/>
    <property type="project" value="InterPro"/>
</dbReference>
<accession>A0AAU8DMV9</accession>
<feature type="domain" description="Major facilitator superfamily (MFS) profile" evidence="7">
    <location>
        <begin position="23"/>
        <end position="484"/>
    </location>
</feature>
<name>A0AAU8DMV9_9ACTN</name>
<keyword evidence="3 6" id="KW-1133">Transmembrane helix</keyword>
<evidence type="ECO:0000256" key="2">
    <source>
        <dbReference type="ARBA" id="ARBA00022692"/>
    </source>
</evidence>
<dbReference type="Pfam" id="PF07690">
    <property type="entry name" value="MFS_1"/>
    <property type="match status" value="1"/>
</dbReference>
<evidence type="ECO:0000259" key="7">
    <source>
        <dbReference type="PROSITE" id="PS50850"/>
    </source>
</evidence>
<evidence type="ECO:0000313" key="8">
    <source>
        <dbReference type="EMBL" id="XCG63314.1"/>
    </source>
</evidence>
<feature type="transmembrane region" description="Helical" evidence="6">
    <location>
        <begin position="62"/>
        <end position="81"/>
    </location>
</feature>
<reference evidence="8" key="1">
    <citation type="submission" date="2024-05" db="EMBL/GenBank/DDBJ databases">
        <authorList>
            <person name="Cai S.Y."/>
            <person name="Jin L.M."/>
            <person name="Li H.R."/>
        </authorList>
    </citation>
    <scope>NUCLEOTIDE SEQUENCE</scope>
    <source>
        <strain evidence="8">A5-74</strain>
    </source>
</reference>
<organism evidence="8">
    <name type="scientific">Nakamurella sp. A5-74</name>
    <dbReference type="NCBI Taxonomy" id="3158264"/>
    <lineage>
        <taxon>Bacteria</taxon>
        <taxon>Bacillati</taxon>
        <taxon>Actinomycetota</taxon>
        <taxon>Actinomycetes</taxon>
        <taxon>Nakamurellales</taxon>
        <taxon>Nakamurellaceae</taxon>
        <taxon>Nakamurella</taxon>
    </lineage>
</organism>
<evidence type="ECO:0000256" key="1">
    <source>
        <dbReference type="ARBA" id="ARBA00004651"/>
    </source>
</evidence>
<keyword evidence="2 6" id="KW-0812">Transmembrane</keyword>
<feature type="transmembrane region" description="Helical" evidence="6">
    <location>
        <begin position="290"/>
        <end position="307"/>
    </location>
</feature>
<keyword evidence="4 6" id="KW-0472">Membrane</keyword>
<evidence type="ECO:0000256" key="3">
    <source>
        <dbReference type="ARBA" id="ARBA00022989"/>
    </source>
</evidence>
<feature type="transmembrane region" description="Helical" evidence="6">
    <location>
        <begin position="93"/>
        <end position="111"/>
    </location>
</feature>
<feature type="transmembrane region" description="Helical" evidence="6">
    <location>
        <begin position="152"/>
        <end position="176"/>
    </location>
</feature>
<protein>
    <submittedName>
        <fullName evidence="8">MFS transporter</fullName>
    </submittedName>
</protein>
<feature type="transmembrane region" description="Helical" evidence="6">
    <location>
        <begin position="354"/>
        <end position="375"/>
    </location>
</feature>
<dbReference type="CDD" id="cd17321">
    <property type="entry name" value="MFS_MMR_MDR_like"/>
    <property type="match status" value="1"/>
</dbReference>
<dbReference type="PROSITE" id="PS50850">
    <property type="entry name" value="MFS"/>
    <property type="match status" value="1"/>
</dbReference>
<feature type="transmembrane region" description="Helical" evidence="6">
    <location>
        <begin position="27"/>
        <end position="50"/>
    </location>
</feature>
<feature type="transmembrane region" description="Helical" evidence="6">
    <location>
        <begin position="387"/>
        <end position="409"/>
    </location>
</feature>
<comment type="subcellular location">
    <subcellularLocation>
        <location evidence="1">Cell membrane</location>
        <topology evidence="1">Multi-pass membrane protein</topology>
    </subcellularLocation>
</comment>
<feature type="transmembrane region" description="Helical" evidence="6">
    <location>
        <begin position="243"/>
        <end position="263"/>
    </location>
</feature>
<dbReference type="PANTHER" id="PTHR42718">
    <property type="entry name" value="MAJOR FACILITATOR SUPERFAMILY MULTIDRUG TRANSPORTER MFSC"/>
    <property type="match status" value="1"/>
</dbReference>
<dbReference type="InterPro" id="IPR020846">
    <property type="entry name" value="MFS_dom"/>
</dbReference>
<dbReference type="EMBL" id="CP159218">
    <property type="protein sequence ID" value="XCG63314.1"/>
    <property type="molecule type" value="Genomic_DNA"/>
</dbReference>
<evidence type="ECO:0000256" key="6">
    <source>
        <dbReference type="SAM" id="Phobius"/>
    </source>
</evidence>
<evidence type="ECO:0000256" key="5">
    <source>
        <dbReference type="SAM" id="MobiDB-lite"/>
    </source>
</evidence>
<feature type="transmembrane region" description="Helical" evidence="6">
    <location>
        <begin position="117"/>
        <end position="140"/>
    </location>
</feature>
<dbReference type="RefSeq" id="WP_353648929.1">
    <property type="nucleotide sequence ID" value="NZ_CP159218.1"/>
</dbReference>
<dbReference type="AlphaFoldDB" id="A0AAU8DMV9"/>
<feature type="transmembrane region" description="Helical" evidence="6">
    <location>
        <begin position="217"/>
        <end position="237"/>
    </location>
</feature>
<dbReference type="InterPro" id="IPR011701">
    <property type="entry name" value="MFS"/>
</dbReference>
<sequence>MTALLTPRDGTATPVTPSGTPPTLSTAGLLTALSALLMSVLSFSATSVGLHDIGLALGASPASQSLVMAAYSVGFATLMVVGGRLGDLYGRRLLFLIGMIAFTLTSVLATMSPDVGVLIAARAAMGLSAAMMVPQVLATITAATSGTARSRAVALFGATAGGGTALGQVLGGLLLSGNVFGLGWRAVFAFAIPFGVVATLAALRWMPETRQPGHRHLDLVGTALLGISLVTLMLPLAEGSALGWPWWCWVSLAASGVFGWEFWRTQQRLHRAGTPPLVPPPLLRLRSYRLGLVLALILMSGYGAFTYEYTLVTQTGLGWLPLHAALVTLPFALVFLTVSIASGRLVPRFGGRRILAIGGLVQLVGLVAIALVSLIEAGGLGSISLGATMFVMGIGQAMMLGPLVGVILAQVPASSAGAGSGVFTTVQQGSLALGVAALGAVFVAVAQPGSGAVQPSHFTVAFAVCLGIQALGSIVFTVTALRLPRSDA</sequence>
<feature type="transmembrane region" description="Helical" evidence="6">
    <location>
        <begin position="458"/>
        <end position="481"/>
    </location>
</feature>
<feature type="transmembrane region" description="Helical" evidence="6">
    <location>
        <begin position="182"/>
        <end position="205"/>
    </location>
</feature>
<dbReference type="InterPro" id="IPR036259">
    <property type="entry name" value="MFS_trans_sf"/>
</dbReference>
<dbReference type="Gene3D" id="1.20.1250.20">
    <property type="entry name" value="MFS general substrate transporter like domains"/>
    <property type="match status" value="1"/>
</dbReference>
<dbReference type="SUPFAM" id="SSF103473">
    <property type="entry name" value="MFS general substrate transporter"/>
    <property type="match status" value="1"/>
</dbReference>
<dbReference type="Gene3D" id="1.20.1720.10">
    <property type="entry name" value="Multidrug resistance protein D"/>
    <property type="match status" value="1"/>
</dbReference>